<dbReference type="RefSeq" id="WP_406786125.1">
    <property type="nucleotide sequence ID" value="NZ_JBJIAA010000002.1"/>
</dbReference>
<keyword evidence="2" id="KW-0472">Membrane</keyword>
<gene>
    <name evidence="3" type="ORF">ACJDT4_03415</name>
</gene>
<keyword evidence="4" id="KW-1185">Reference proteome</keyword>
<organism evidence="3 4">
    <name type="scientific">Clostridium neuense</name>
    <dbReference type="NCBI Taxonomy" id="1728934"/>
    <lineage>
        <taxon>Bacteria</taxon>
        <taxon>Bacillati</taxon>
        <taxon>Bacillota</taxon>
        <taxon>Clostridia</taxon>
        <taxon>Eubacteriales</taxon>
        <taxon>Clostridiaceae</taxon>
        <taxon>Clostridium</taxon>
    </lineage>
</organism>
<keyword evidence="2" id="KW-0812">Transmembrane</keyword>
<dbReference type="EMBL" id="JBJIAA010000002">
    <property type="protein sequence ID" value="MFL0249458.1"/>
    <property type="molecule type" value="Genomic_DNA"/>
</dbReference>
<evidence type="ECO:0000256" key="2">
    <source>
        <dbReference type="SAM" id="Phobius"/>
    </source>
</evidence>
<evidence type="ECO:0000313" key="3">
    <source>
        <dbReference type="EMBL" id="MFL0249458.1"/>
    </source>
</evidence>
<dbReference type="Proteomes" id="UP001623592">
    <property type="component" value="Unassembled WGS sequence"/>
</dbReference>
<keyword evidence="2" id="KW-1133">Transmembrane helix</keyword>
<feature type="transmembrane region" description="Helical" evidence="2">
    <location>
        <begin position="21"/>
        <end position="42"/>
    </location>
</feature>
<feature type="transmembrane region" description="Helical" evidence="2">
    <location>
        <begin position="48"/>
        <end position="71"/>
    </location>
</feature>
<protein>
    <recommendedName>
        <fullName evidence="5">DUF2933 domain-containing protein</fullName>
    </recommendedName>
</protein>
<accession>A0ABW8TCL2</accession>
<reference evidence="3 4" key="1">
    <citation type="submission" date="2024-11" db="EMBL/GenBank/DDBJ databases">
        <authorList>
            <person name="Heng Y.C."/>
            <person name="Lim A.C.H."/>
            <person name="Lee J.K.Y."/>
            <person name="Kittelmann S."/>
        </authorList>
    </citation>
    <scope>NUCLEOTIDE SEQUENCE [LARGE SCALE GENOMIC DNA]</scope>
    <source>
        <strain evidence="3 4">WILCCON 0114</strain>
    </source>
</reference>
<feature type="region of interest" description="Disordered" evidence="1">
    <location>
        <begin position="85"/>
        <end position="104"/>
    </location>
</feature>
<proteinExistence type="predicted"/>
<evidence type="ECO:0008006" key="5">
    <source>
        <dbReference type="Google" id="ProtNLM"/>
    </source>
</evidence>
<evidence type="ECO:0000256" key="1">
    <source>
        <dbReference type="SAM" id="MobiDB-lite"/>
    </source>
</evidence>
<sequence>MNCHKNSKEKQGTHKHSPLKHMLHMIICCGLPIAIFALLPIITKYSPSAGNILGKITPFLCPLMMISMMILMMCDSNKNKNCCNNDENNNDSNGKTLKLNDNTK</sequence>
<comment type="caution">
    <text evidence="3">The sequence shown here is derived from an EMBL/GenBank/DDBJ whole genome shotgun (WGS) entry which is preliminary data.</text>
</comment>
<evidence type="ECO:0000313" key="4">
    <source>
        <dbReference type="Proteomes" id="UP001623592"/>
    </source>
</evidence>
<name>A0ABW8TCL2_9CLOT</name>